<evidence type="ECO:0000256" key="11">
    <source>
        <dbReference type="ARBA" id="ARBA00023014"/>
    </source>
</evidence>
<dbReference type="PANTHER" id="PTHR30544">
    <property type="entry name" value="23S RRNA METHYLTRANSFERASE"/>
    <property type="match status" value="1"/>
</dbReference>
<keyword evidence="6 12" id="KW-0808">Transferase</keyword>
<comment type="function">
    <text evidence="12">Specifically methylates position 2 of adenine 2503 in 23S rRNA and position 2 of adenine 37 in tRNAs.</text>
</comment>
<dbReference type="InterPro" id="IPR048641">
    <property type="entry name" value="RlmN_N"/>
</dbReference>
<feature type="binding site" evidence="12">
    <location>
        <position position="111"/>
    </location>
    <ligand>
        <name>[4Fe-4S] cluster</name>
        <dbReference type="ChEBI" id="CHEBI:49883"/>
        <note>4Fe-4S-S-AdoMet</note>
    </ligand>
</feature>
<dbReference type="SUPFAM" id="SSF102114">
    <property type="entry name" value="Radical SAM enzymes"/>
    <property type="match status" value="1"/>
</dbReference>
<dbReference type="PROSITE" id="PS51918">
    <property type="entry name" value="RADICAL_SAM"/>
    <property type="match status" value="1"/>
</dbReference>
<evidence type="ECO:0000256" key="12">
    <source>
        <dbReference type="HAMAP-Rule" id="MF_01849"/>
    </source>
</evidence>
<dbReference type="GO" id="GO:0019843">
    <property type="term" value="F:rRNA binding"/>
    <property type="evidence" value="ECO:0007669"/>
    <property type="project" value="UniProtKB-UniRule"/>
</dbReference>
<dbReference type="Proteomes" id="UP000254337">
    <property type="component" value="Chromosome"/>
</dbReference>
<dbReference type="GO" id="GO:0000049">
    <property type="term" value="F:tRNA binding"/>
    <property type="evidence" value="ECO:0007669"/>
    <property type="project" value="UniProtKB-UniRule"/>
</dbReference>
<keyword evidence="2 12" id="KW-0004">4Fe-4S</keyword>
<dbReference type="GO" id="GO:0030488">
    <property type="term" value="P:tRNA methylation"/>
    <property type="evidence" value="ECO:0007669"/>
    <property type="project" value="UniProtKB-UniRule"/>
</dbReference>
<dbReference type="FunFam" id="3.20.20.70:FF:000014">
    <property type="entry name" value="Probable dual-specificity RNA methyltransferase RlmN"/>
    <property type="match status" value="1"/>
</dbReference>
<accession>A0A346AWA7</accession>
<dbReference type="RefSeq" id="WP_107195503.1">
    <property type="nucleotide sequence ID" value="NZ_CP029462.1"/>
</dbReference>
<dbReference type="InterPro" id="IPR004383">
    <property type="entry name" value="rRNA_lsu_MTrfase_RlmN/Cfr"/>
</dbReference>
<gene>
    <name evidence="12 14" type="primary">rlmN</name>
    <name evidence="14" type="ORF">DKB62_00405</name>
</gene>
<dbReference type="GO" id="GO:0070475">
    <property type="term" value="P:rRNA base methylation"/>
    <property type="evidence" value="ECO:0007669"/>
    <property type="project" value="UniProtKB-UniRule"/>
</dbReference>
<comment type="similarity">
    <text evidence="12">Belongs to the radical SAM superfamily. RlmN family.</text>
</comment>
<evidence type="ECO:0000256" key="9">
    <source>
        <dbReference type="ARBA" id="ARBA00022723"/>
    </source>
</evidence>
<feature type="domain" description="Radical SAM core" evidence="13">
    <location>
        <begin position="97"/>
        <end position="327"/>
    </location>
</feature>
<keyword evidence="10 12" id="KW-0408">Iron</keyword>
<feature type="binding site" evidence="12">
    <location>
        <position position="118"/>
    </location>
    <ligand>
        <name>[4Fe-4S] cluster</name>
        <dbReference type="ChEBI" id="CHEBI:49883"/>
        <note>4Fe-4S-S-AdoMet</note>
    </ligand>
</feature>
<evidence type="ECO:0000256" key="3">
    <source>
        <dbReference type="ARBA" id="ARBA00022490"/>
    </source>
</evidence>
<keyword evidence="8 12" id="KW-0819">tRNA processing</keyword>
<evidence type="ECO:0000256" key="6">
    <source>
        <dbReference type="ARBA" id="ARBA00022679"/>
    </source>
</evidence>
<dbReference type="GO" id="GO:0005737">
    <property type="term" value="C:cytoplasm"/>
    <property type="evidence" value="ECO:0007669"/>
    <property type="project" value="UniProtKB-SubCell"/>
</dbReference>
<dbReference type="SFLD" id="SFLDG01062">
    <property type="entry name" value="methyltransferase_(Class_A)"/>
    <property type="match status" value="1"/>
</dbReference>
<dbReference type="Gene3D" id="1.10.150.530">
    <property type="match status" value="1"/>
</dbReference>
<comment type="miscellaneous">
    <text evidence="12">Reaction proceeds by a ping-pong mechanism involving intermediate methylation of a conserved cysteine residue.</text>
</comment>
<dbReference type="PANTHER" id="PTHR30544:SF5">
    <property type="entry name" value="RADICAL SAM CORE DOMAIN-CONTAINING PROTEIN"/>
    <property type="match status" value="1"/>
</dbReference>
<evidence type="ECO:0000256" key="4">
    <source>
        <dbReference type="ARBA" id="ARBA00022552"/>
    </source>
</evidence>
<evidence type="ECO:0000313" key="14">
    <source>
        <dbReference type="EMBL" id="AXL20150.1"/>
    </source>
</evidence>
<evidence type="ECO:0000256" key="10">
    <source>
        <dbReference type="ARBA" id="ARBA00023004"/>
    </source>
</evidence>
<dbReference type="Pfam" id="PF04055">
    <property type="entry name" value="Radical_SAM"/>
    <property type="match status" value="1"/>
</dbReference>
<dbReference type="OrthoDB" id="9793973at2"/>
<dbReference type="EC" id="2.1.1.192" evidence="12"/>
<dbReference type="InterPro" id="IPR027492">
    <property type="entry name" value="RNA_MTrfase_RlmN"/>
</dbReference>
<dbReference type="InterPro" id="IPR013785">
    <property type="entry name" value="Aldolase_TIM"/>
</dbReference>
<comment type="caution">
    <text evidence="12">Lacks conserved residue(s) required for the propagation of feature annotation.</text>
</comment>
<evidence type="ECO:0000313" key="15">
    <source>
        <dbReference type="Proteomes" id="UP000254337"/>
    </source>
</evidence>
<dbReference type="GO" id="GO:0051539">
    <property type="term" value="F:4 iron, 4 sulfur cluster binding"/>
    <property type="evidence" value="ECO:0007669"/>
    <property type="project" value="UniProtKB-UniRule"/>
</dbReference>
<dbReference type="GO" id="GO:0070040">
    <property type="term" value="F:rRNA (adenine(2503)-C2-)-methyltransferase activity"/>
    <property type="evidence" value="ECO:0007669"/>
    <property type="project" value="UniProtKB-UniRule"/>
</dbReference>
<keyword evidence="3 12" id="KW-0963">Cytoplasm</keyword>
<dbReference type="PIRSF" id="PIRSF006004">
    <property type="entry name" value="CHP00048"/>
    <property type="match status" value="1"/>
</dbReference>
<evidence type="ECO:0000256" key="5">
    <source>
        <dbReference type="ARBA" id="ARBA00022603"/>
    </source>
</evidence>
<proteinExistence type="inferred from homology"/>
<dbReference type="HAMAP" id="MF_01849">
    <property type="entry name" value="RNA_methyltr_RlmN"/>
    <property type="match status" value="1"/>
</dbReference>
<evidence type="ECO:0000256" key="8">
    <source>
        <dbReference type="ARBA" id="ARBA00022694"/>
    </source>
</evidence>
<dbReference type="NCBIfam" id="TIGR00048">
    <property type="entry name" value="rRNA_mod_RlmN"/>
    <property type="match status" value="1"/>
</dbReference>
<dbReference type="GO" id="GO:0046872">
    <property type="term" value="F:metal ion binding"/>
    <property type="evidence" value="ECO:0007669"/>
    <property type="project" value="UniProtKB-KW"/>
</dbReference>
<dbReference type="EMBL" id="CP029462">
    <property type="protein sequence ID" value="AXL20150.1"/>
    <property type="molecule type" value="Genomic_DNA"/>
</dbReference>
<keyword evidence="7 12" id="KW-0949">S-adenosyl-L-methionine</keyword>
<dbReference type="AlphaFoldDB" id="A0A346AWA7"/>
<evidence type="ECO:0000256" key="7">
    <source>
        <dbReference type="ARBA" id="ARBA00022691"/>
    </source>
</evidence>
<dbReference type="CDD" id="cd01335">
    <property type="entry name" value="Radical_SAM"/>
    <property type="match status" value="1"/>
</dbReference>
<protein>
    <recommendedName>
        <fullName evidence="12">Probable dual-specificity RNA methyltransferase RlmN</fullName>
        <ecNumber evidence="12">2.1.1.192</ecNumber>
    </recommendedName>
    <alternativeName>
        <fullName evidence="12">23S rRNA (adenine(2503)-C(2))-methyltransferase</fullName>
    </alternativeName>
    <alternativeName>
        <fullName evidence="12">23S rRNA m2A2503 methyltransferase</fullName>
    </alternativeName>
    <alternativeName>
        <fullName evidence="12">Ribosomal RNA large subunit methyltransferase N</fullName>
    </alternativeName>
    <alternativeName>
        <fullName evidence="12">tRNA (adenine(37)-C(2))-methyltransferase</fullName>
    </alternativeName>
    <alternativeName>
        <fullName evidence="12">tRNA m2A37 methyltransferase</fullName>
    </alternativeName>
</protein>
<comment type="catalytic activity">
    <reaction evidence="12">
        <text>adenosine(37) in tRNA + 2 reduced [2Fe-2S]-[ferredoxin] + 2 S-adenosyl-L-methionine = 2-methyladenosine(37) in tRNA + 5'-deoxyadenosine + L-methionine + 2 oxidized [2Fe-2S]-[ferredoxin] + S-adenosyl-L-homocysteine</text>
        <dbReference type="Rhea" id="RHEA:43332"/>
        <dbReference type="Rhea" id="RHEA-COMP:10000"/>
        <dbReference type="Rhea" id="RHEA-COMP:10001"/>
        <dbReference type="Rhea" id="RHEA-COMP:10162"/>
        <dbReference type="Rhea" id="RHEA-COMP:10485"/>
        <dbReference type="ChEBI" id="CHEBI:17319"/>
        <dbReference type="ChEBI" id="CHEBI:33737"/>
        <dbReference type="ChEBI" id="CHEBI:33738"/>
        <dbReference type="ChEBI" id="CHEBI:57844"/>
        <dbReference type="ChEBI" id="CHEBI:57856"/>
        <dbReference type="ChEBI" id="CHEBI:59789"/>
        <dbReference type="ChEBI" id="CHEBI:74411"/>
        <dbReference type="ChEBI" id="CHEBI:74497"/>
        <dbReference type="EC" id="2.1.1.192"/>
    </reaction>
</comment>
<feature type="binding site" evidence="12">
    <location>
        <position position="190"/>
    </location>
    <ligand>
        <name>S-adenosyl-L-methionine</name>
        <dbReference type="ChEBI" id="CHEBI:59789"/>
    </ligand>
</feature>
<feature type="binding site" evidence="12">
    <location>
        <begin position="158"/>
        <end position="159"/>
    </location>
    <ligand>
        <name>S-adenosyl-L-methionine</name>
        <dbReference type="ChEBI" id="CHEBI:59789"/>
    </ligand>
</feature>
<keyword evidence="5 12" id="KW-0489">Methyltransferase</keyword>
<name>A0A346AWA7_9FIRM</name>
<keyword evidence="9 12" id="KW-0479">Metal-binding</keyword>
<keyword evidence="4 12" id="KW-0698">rRNA processing</keyword>
<evidence type="ECO:0000259" key="13">
    <source>
        <dbReference type="PROSITE" id="PS51918"/>
    </source>
</evidence>
<dbReference type="Pfam" id="PF21016">
    <property type="entry name" value="RlmN_N"/>
    <property type="match status" value="1"/>
</dbReference>
<evidence type="ECO:0000256" key="2">
    <source>
        <dbReference type="ARBA" id="ARBA00022485"/>
    </source>
</evidence>
<comment type="cofactor">
    <cofactor evidence="12">
        <name>[4Fe-4S] cluster</name>
        <dbReference type="ChEBI" id="CHEBI:49883"/>
    </cofactor>
    <text evidence="12">Binds 1 [4Fe-4S] cluster. The cluster is coordinated with 3 cysteines and an exchangeable S-adenosyl-L-methionine.</text>
</comment>
<organism evidence="14 15">
    <name type="scientific">Megasphaera stantonii</name>
    <dbReference type="NCBI Taxonomy" id="2144175"/>
    <lineage>
        <taxon>Bacteria</taxon>
        <taxon>Bacillati</taxon>
        <taxon>Bacillota</taxon>
        <taxon>Negativicutes</taxon>
        <taxon>Veillonellales</taxon>
        <taxon>Veillonellaceae</taxon>
        <taxon>Megasphaera</taxon>
    </lineage>
</organism>
<feature type="binding site" evidence="12">
    <location>
        <begin position="213"/>
        <end position="215"/>
    </location>
    <ligand>
        <name>S-adenosyl-L-methionine</name>
        <dbReference type="ChEBI" id="CHEBI:59789"/>
    </ligand>
</feature>
<dbReference type="SFLD" id="SFLDS00029">
    <property type="entry name" value="Radical_SAM"/>
    <property type="match status" value="1"/>
</dbReference>
<comment type="subcellular location">
    <subcellularLocation>
        <location evidence="1 12">Cytoplasm</location>
    </subcellularLocation>
</comment>
<feature type="binding site" evidence="12">
    <location>
        <position position="289"/>
    </location>
    <ligand>
        <name>S-adenosyl-L-methionine</name>
        <dbReference type="ChEBI" id="CHEBI:59789"/>
    </ligand>
</feature>
<keyword evidence="12" id="KW-1015">Disulfide bond</keyword>
<dbReference type="KEGG" id="meg:DKB62_00405"/>
<reference evidence="14 15" key="1">
    <citation type="submission" date="2018-05" db="EMBL/GenBank/DDBJ databases">
        <title>Complete genome sequence of Megasphaera sp. AJH120T, isolated from the ceca of a chicken.</title>
        <authorList>
            <person name="Maki J."/>
            <person name="Looft T."/>
        </authorList>
    </citation>
    <scope>NUCLEOTIDE SEQUENCE [LARGE SCALE GENOMIC DNA]</scope>
    <source>
        <strain evidence="14 15">AJH120</strain>
    </source>
</reference>
<evidence type="ECO:0000256" key="1">
    <source>
        <dbReference type="ARBA" id="ARBA00004496"/>
    </source>
</evidence>
<comment type="catalytic activity">
    <reaction evidence="12">
        <text>adenosine(2503) in 23S rRNA + 2 reduced [2Fe-2S]-[ferredoxin] + 2 S-adenosyl-L-methionine = 2-methyladenosine(2503) in 23S rRNA + 5'-deoxyadenosine + L-methionine + 2 oxidized [2Fe-2S]-[ferredoxin] + S-adenosyl-L-homocysteine</text>
        <dbReference type="Rhea" id="RHEA:42916"/>
        <dbReference type="Rhea" id="RHEA-COMP:10000"/>
        <dbReference type="Rhea" id="RHEA-COMP:10001"/>
        <dbReference type="Rhea" id="RHEA-COMP:10152"/>
        <dbReference type="Rhea" id="RHEA-COMP:10282"/>
        <dbReference type="ChEBI" id="CHEBI:17319"/>
        <dbReference type="ChEBI" id="CHEBI:33737"/>
        <dbReference type="ChEBI" id="CHEBI:33738"/>
        <dbReference type="ChEBI" id="CHEBI:57844"/>
        <dbReference type="ChEBI" id="CHEBI:57856"/>
        <dbReference type="ChEBI" id="CHEBI:59789"/>
        <dbReference type="ChEBI" id="CHEBI:74411"/>
        <dbReference type="ChEBI" id="CHEBI:74497"/>
        <dbReference type="EC" id="2.1.1.192"/>
    </reaction>
</comment>
<dbReference type="Gene3D" id="3.20.20.70">
    <property type="entry name" value="Aldolase class I"/>
    <property type="match status" value="1"/>
</dbReference>
<sequence>MADIFDMTKTELQEFLVTRGMKKFRADQIFHYIYKQHIFSWDDMVLLPKGDREKLKADLPICFPEILSKLESPDGQTVKLLLSLHDGNTVETVLMMHDYGNSICLSSQVGCAVNCAFCASAKNGFVRNLTAGEMVAQLMAFRKYVTPELHSIVIMGTGEPLLNYDNVVRFMKMIHEKDTLYLGYRNMALSTSGIVPRMYDLADEGIPITLAVSLHAPNDELRRRIMPITDTYPVADVLKAADHYFQKTGRKVTFEYILIQGVNCSTACARELAELFGGKNILINAIPINDNYDVGLYRPSAGEINSFIAYLQKRGINVTLRREMGSQIQAACGQLRIKRENI</sequence>
<dbReference type="SFLD" id="SFLDF00275">
    <property type="entry name" value="adenosine_C2_methyltransferase"/>
    <property type="match status" value="1"/>
</dbReference>
<dbReference type="InterPro" id="IPR040072">
    <property type="entry name" value="Methyltransferase_A"/>
</dbReference>
<dbReference type="InterPro" id="IPR007197">
    <property type="entry name" value="rSAM"/>
</dbReference>
<dbReference type="InterPro" id="IPR058240">
    <property type="entry name" value="rSAM_sf"/>
</dbReference>
<feature type="binding site" evidence="12">
    <location>
        <position position="115"/>
    </location>
    <ligand>
        <name>[4Fe-4S] cluster</name>
        <dbReference type="ChEBI" id="CHEBI:49883"/>
        <note>4Fe-4S-S-AdoMet</note>
    </ligand>
</feature>
<feature type="active site" description="Proton acceptor" evidence="12">
    <location>
        <position position="91"/>
    </location>
</feature>
<dbReference type="GO" id="GO:0002935">
    <property type="term" value="F:tRNA (adenine(37)-C2)-methyltransferase activity"/>
    <property type="evidence" value="ECO:0007669"/>
    <property type="project" value="UniProtKB-UniRule"/>
</dbReference>
<keyword evidence="15" id="KW-1185">Reference proteome</keyword>
<feature type="active site" description="S-methylcysteine intermediate" evidence="12">
    <location>
        <position position="332"/>
    </location>
</feature>
<keyword evidence="11 12" id="KW-0411">Iron-sulfur</keyword>